<dbReference type="GO" id="GO:0005829">
    <property type="term" value="C:cytosol"/>
    <property type="evidence" value="ECO:0007669"/>
    <property type="project" value="UniProtKB-ARBA"/>
</dbReference>
<feature type="domain" description="UBA" evidence="11">
    <location>
        <begin position="713"/>
        <end position="758"/>
    </location>
</feature>
<feature type="compositionally biased region" description="Polar residues" evidence="10">
    <location>
        <begin position="684"/>
        <end position="699"/>
    </location>
</feature>
<evidence type="ECO:0000256" key="6">
    <source>
        <dbReference type="ARBA" id="ARBA00023054"/>
    </source>
</evidence>
<feature type="region of interest" description="Disordered" evidence="10">
    <location>
        <begin position="1006"/>
        <end position="1097"/>
    </location>
</feature>
<dbReference type="GO" id="GO:0005654">
    <property type="term" value="C:nucleoplasm"/>
    <property type="evidence" value="ECO:0007669"/>
    <property type="project" value="TreeGrafter"/>
</dbReference>
<dbReference type="GeneTree" id="ENSGT00940000157598"/>
<organism evidence="12 13">
    <name type="scientific">Lates calcarifer</name>
    <name type="common">Barramundi</name>
    <name type="synonym">Holocentrus calcarifer</name>
    <dbReference type="NCBI Taxonomy" id="8187"/>
    <lineage>
        <taxon>Eukaryota</taxon>
        <taxon>Metazoa</taxon>
        <taxon>Chordata</taxon>
        <taxon>Craniata</taxon>
        <taxon>Vertebrata</taxon>
        <taxon>Euteleostomi</taxon>
        <taxon>Actinopterygii</taxon>
        <taxon>Neopterygii</taxon>
        <taxon>Teleostei</taxon>
        <taxon>Neoteleostei</taxon>
        <taxon>Acanthomorphata</taxon>
        <taxon>Carangaria</taxon>
        <taxon>Carangaria incertae sedis</taxon>
        <taxon>Centropomidae</taxon>
        <taxon>Lates</taxon>
    </lineage>
</organism>
<dbReference type="InterPro" id="IPR026805">
    <property type="entry name" value="GW182_M_dom"/>
</dbReference>
<dbReference type="InterPro" id="IPR019486">
    <property type="entry name" value="Argonaute_hook_dom"/>
</dbReference>
<dbReference type="InterPro" id="IPR000504">
    <property type="entry name" value="RRM_dom"/>
</dbReference>
<feature type="compositionally biased region" description="Gly residues" evidence="10">
    <location>
        <begin position="475"/>
        <end position="496"/>
    </location>
</feature>
<feature type="compositionally biased region" description="Low complexity" evidence="10">
    <location>
        <begin position="388"/>
        <end position="397"/>
    </location>
</feature>
<feature type="compositionally biased region" description="Low complexity" evidence="10">
    <location>
        <begin position="1355"/>
        <end position="1369"/>
    </location>
</feature>
<feature type="region of interest" description="Disordered" evidence="10">
    <location>
        <begin position="1"/>
        <end position="533"/>
    </location>
</feature>
<dbReference type="FunFam" id="3.30.70.330:FF:000011">
    <property type="entry name" value="trinucleotide repeat-containing gene 6A protein-like"/>
    <property type="match status" value="1"/>
</dbReference>
<protein>
    <recommendedName>
        <fullName evidence="8">Trinucleotide repeat-containing gene 6C protein</fullName>
    </recommendedName>
</protein>
<dbReference type="PANTHER" id="PTHR13020:SF9">
    <property type="entry name" value="TRINUCLEOTIDE REPEAT-CONTAINING GENE 6C PROTEIN"/>
    <property type="match status" value="1"/>
</dbReference>
<feature type="compositionally biased region" description="Polar residues" evidence="10">
    <location>
        <begin position="975"/>
        <end position="993"/>
    </location>
</feature>
<dbReference type="SUPFAM" id="SSF46934">
    <property type="entry name" value="UBA-like"/>
    <property type="match status" value="1"/>
</dbReference>
<feature type="compositionally biased region" description="Gly residues" evidence="10">
    <location>
        <begin position="143"/>
        <end position="163"/>
    </location>
</feature>
<feature type="compositionally biased region" description="Polar residues" evidence="10">
    <location>
        <begin position="1062"/>
        <end position="1075"/>
    </location>
</feature>
<keyword evidence="13" id="KW-1185">Reference proteome</keyword>
<keyword evidence="3" id="KW-0597">Phosphoprotein</keyword>
<dbReference type="SMART" id="SM00165">
    <property type="entry name" value="UBA"/>
    <property type="match status" value="1"/>
</dbReference>
<dbReference type="SUPFAM" id="SSF54928">
    <property type="entry name" value="RNA-binding domain, RBD"/>
    <property type="match status" value="1"/>
</dbReference>
<feature type="compositionally biased region" description="Basic and acidic residues" evidence="10">
    <location>
        <begin position="250"/>
        <end position="263"/>
    </location>
</feature>
<feature type="region of interest" description="Disordered" evidence="10">
    <location>
        <begin position="934"/>
        <end position="993"/>
    </location>
</feature>
<feature type="compositionally biased region" description="Polar residues" evidence="10">
    <location>
        <begin position="1123"/>
        <end position="1138"/>
    </location>
</feature>
<feature type="compositionally biased region" description="Basic and acidic residues" evidence="10">
    <location>
        <begin position="207"/>
        <end position="219"/>
    </location>
</feature>
<feature type="region of interest" description="Disordered" evidence="10">
    <location>
        <begin position="1181"/>
        <end position="1212"/>
    </location>
</feature>
<dbReference type="Pfam" id="PF10427">
    <property type="entry name" value="Ago_hook"/>
    <property type="match status" value="1"/>
</dbReference>
<feature type="compositionally biased region" description="Low complexity" evidence="10">
    <location>
        <begin position="81"/>
        <end position="102"/>
    </location>
</feature>
<dbReference type="PANTHER" id="PTHR13020">
    <property type="entry name" value="TRINUCLEOTIDE REPEAT-CONTAINING GENE 6"/>
    <property type="match status" value="1"/>
</dbReference>
<feature type="compositionally biased region" description="Polar residues" evidence="10">
    <location>
        <begin position="1200"/>
        <end position="1211"/>
    </location>
</feature>
<feature type="compositionally biased region" description="Polar residues" evidence="10">
    <location>
        <begin position="267"/>
        <end position="297"/>
    </location>
</feature>
<reference evidence="13" key="1">
    <citation type="submission" date="2015-09" db="EMBL/GenBank/DDBJ databases">
        <authorList>
            <person name="Sai Rama Sridatta P."/>
        </authorList>
    </citation>
    <scope>NUCLEOTIDE SEQUENCE [LARGE SCALE GENOMIC DNA]</scope>
</reference>
<name>A0A4W6DUR9_LATCA</name>
<feature type="compositionally biased region" description="Gly residues" evidence="10">
    <location>
        <begin position="438"/>
        <end position="449"/>
    </location>
</feature>
<reference evidence="12" key="2">
    <citation type="submission" date="2025-08" db="UniProtKB">
        <authorList>
            <consortium name="Ensembl"/>
        </authorList>
    </citation>
    <scope>IDENTIFICATION</scope>
</reference>
<dbReference type="GO" id="GO:0006417">
    <property type="term" value="P:regulation of translation"/>
    <property type="evidence" value="ECO:0007669"/>
    <property type="project" value="UniProtKB-KW"/>
</dbReference>
<dbReference type="InterPro" id="IPR041917">
    <property type="entry name" value="TNR6C_UBA"/>
</dbReference>
<dbReference type="GO" id="GO:0060213">
    <property type="term" value="P:positive regulation of nuclear-transcribed mRNA poly(A) tail shortening"/>
    <property type="evidence" value="ECO:0007669"/>
    <property type="project" value="TreeGrafter"/>
</dbReference>
<dbReference type="Gene3D" id="1.10.8.10">
    <property type="entry name" value="DNA helicase RuvA subunit, C-terminal domain"/>
    <property type="match status" value="1"/>
</dbReference>
<feature type="compositionally biased region" description="Polar residues" evidence="10">
    <location>
        <begin position="1"/>
        <end position="46"/>
    </location>
</feature>
<dbReference type="FunFam" id="1.10.8.10:FF:000027">
    <property type="entry name" value="Trinucleotide repeat-containing gene 6C protein"/>
    <property type="match status" value="1"/>
</dbReference>
<feature type="compositionally biased region" description="Polar residues" evidence="10">
    <location>
        <begin position="1085"/>
        <end position="1097"/>
    </location>
</feature>
<keyword evidence="5" id="KW-0694">RNA-binding</keyword>
<keyword evidence="2" id="KW-0488">Methylation</keyword>
<keyword evidence="4" id="KW-0810">Translation regulation</keyword>
<dbReference type="Ensembl" id="ENSLCAT00010030298.1">
    <property type="protein sequence ID" value="ENSLCAP00010029643.1"/>
    <property type="gene ID" value="ENSLCAG00010013926.1"/>
</dbReference>
<dbReference type="InterPro" id="IPR009060">
    <property type="entry name" value="UBA-like_sf"/>
</dbReference>
<dbReference type="InterPro" id="IPR032226">
    <property type="entry name" value="TNRC6_PABC-bd"/>
</dbReference>
<dbReference type="Proteomes" id="UP000314980">
    <property type="component" value="Unassembled WGS sequence"/>
</dbReference>
<evidence type="ECO:0000256" key="10">
    <source>
        <dbReference type="SAM" id="MobiDB-lite"/>
    </source>
</evidence>
<dbReference type="GO" id="GO:0003723">
    <property type="term" value="F:RNA binding"/>
    <property type="evidence" value="ECO:0007669"/>
    <property type="project" value="UniProtKB-KW"/>
</dbReference>
<evidence type="ECO:0000256" key="8">
    <source>
        <dbReference type="ARBA" id="ARBA00073415"/>
    </source>
</evidence>
<evidence type="ECO:0000256" key="7">
    <source>
        <dbReference type="ARBA" id="ARBA00023158"/>
    </source>
</evidence>
<feature type="region of interest" description="Disordered" evidence="10">
    <location>
        <begin position="1118"/>
        <end position="1138"/>
    </location>
</feature>
<feature type="compositionally biased region" description="Polar residues" evidence="10">
    <location>
        <begin position="240"/>
        <end position="249"/>
    </location>
</feature>
<evidence type="ECO:0000256" key="5">
    <source>
        <dbReference type="ARBA" id="ARBA00022884"/>
    </source>
</evidence>
<dbReference type="CDD" id="cd14283">
    <property type="entry name" value="UBA_TNR6C"/>
    <property type="match status" value="1"/>
</dbReference>
<dbReference type="InterPro" id="IPR012677">
    <property type="entry name" value="Nucleotide-bd_a/b_plait_sf"/>
</dbReference>
<dbReference type="GO" id="GO:0000932">
    <property type="term" value="C:P-body"/>
    <property type="evidence" value="ECO:0007669"/>
    <property type="project" value="TreeGrafter"/>
</dbReference>
<dbReference type="Pfam" id="PF00627">
    <property type="entry name" value="UBA"/>
    <property type="match status" value="1"/>
</dbReference>
<feature type="compositionally biased region" description="Low complexity" evidence="10">
    <location>
        <begin position="1024"/>
        <end position="1042"/>
    </location>
</feature>
<evidence type="ECO:0000259" key="11">
    <source>
        <dbReference type="PROSITE" id="PS50030"/>
    </source>
</evidence>
<feature type="region of interest" description="Disordered" evidence="10">
    <location>
        <begin position="593"/>
        <end position="712"/>
    </location>
</feature>
<dbReference type="PROSITE" id="PS50030">
    <property type="entry name" value="UBA"/>
    <property type="match status" value="1"/>
</dbReference>
<feature type="compositionally biased region" description="Low complexity" evidence="10">
    <location>
        <begin position="339"/>
        <end position="350"/>
    </location>
</feature>
<comment type="similarity">
    <text evidence="1">Belongs to the GW182 family.</text>
</comment>
<feature type="coiled-coil region" evidence="9">
    <location>
        <begin position="903"/>
        <end position="934"/>
    </location>
</feature>
<dbReference type="InterPro" id="IPR052068">
    <property type="entry name" value="GW182_domain"/>
</dbReference>
<keyword evidence="7" id="KW-0943">RNA-mediated gene silencing</keyword>
<dbReference type="Pfam" id="PF12938">
    <property type="entry name" value="M_domain"/>
    <property type="match status" value="1"/>
</dbReference>
<evidence type="ECO:0000313" key="12">
    <source>
        <dbReference type="Ensembl" id="ENSLCAP00010029643.1"/>
    </source>
</evidence>
<dbReference type="InterPro" id="IPR015940">
    <property type="entry name" value="UBA"/>
</dbReference>
<dbReference type="Gene3D" id="3.30.70.330">
    <property type="match status" value="1"/>
</dbReference>
<dbReference type="InterPro" id="IPR035979">
    <property type="entry name" value="RBD_domain_sf"/>
</dbReference>
<feature type="compositionally biased region" description="Polar residues" evidence="10">
    <location>
        <begin position="193"/>
        <end position="206"/>
    </location>
</feature>
<feature type="region of interest" description="Disordered" evidence="10">
    <location>
        <begin position="1342"/>
        <end position="1369"/>
    </location>
</feature>
<evidence type="ECO:0000256" key="1">
    <source>
        <dbReference type="ARBA" id="ARBA00007302"/>
    </source>
</evidence>
<sequence length="1414" mass="148876">MATGANSQTGHFPANHLSSKANSGPSPANHTGTSMLSSQVAANRSWGSGPGPSHCPPQSSVGNEGKSDCPVGGAGSRGWGSSSSSSTTNFNLNLNPNANPSAWPMLGLRGSQHHFTSSTYTQPLGDSKAPSSKETPGWDSGWNHGGGGAGNSGGWGDQSGGDWGKQHTEEAQGGWDAPSSPPQDPQASPWSRAVSTAGASEGSSDSMEGHPQRRDRSSRDNPAPLLPAQDLDPRVLCNTGWGQTPVRQHTSWDMDDTKRKNDVGTESWGSGPTTPNDAQGPSNTNMGPTQRTDSGSKNDVPGSQGASGWGGSIAATNKPSSGWGEPPNNIKPPSGPSGWGNSPSGGPTTSVPKNGGQSWGEEKSSGWDDSHIKSTSQGWGEQPKASHSWGNSGGSNNTGDWGEPEENKKSPTNPAWEGEAGGWKENPRGWGMSASGPGMSGAGGNGGWGEPVSQRPSGPSQGWGGKPQDGPSGSSSGGGIGSWGSSGSVKQGGGWSGSKQESSAEPTGWEEPSPPSIRRKMEIDDGTSAWGDPGAYNKAVNLWDRNNPGMSQAKVTTGVAGRRWSKPLTTERVQTPPAAIVFVCPLGWGELPSSHAKSESSWGEPAPSPVSVDNGTSAWGKPSGSCGGWGDSNPDSFGRGNPTMTSASCKPAPKPMQDGWGGGAEELSLSGGQWDAEEGDMWNSAASQESNSSCNSWGNASKKGPQKGKVPGKQEDAWIMNRLIKQLTDMGFPRDPAEEALKSNNMNLDQAMSALLEKKTELDKRGMGIAGHDYNNGLINKPMSCPRPPLLSKDPSADPRLPFMDKVSQSFIRADATPSSNICFLSHFNFVKILCFYVGPQVQAQLLQFAAKNIGLNPALLTSPINPQHMTLLNQLYQLQLAYQRLQIQQQMLQAQRNVSGPIRQQEQQVARTINNMQQQIQQHQRQLAQALLIKQQQQQPPPSHSGLHPGGAKSTLDSFPGHPQAPGLPDLQTKEPQSSPNAYSPYSLSGLNPNMNVNCMEVGSLSMKEPPQPQSRLSQWTHPNSIESLSGSSSPLEPNLGKHGANLGPPGKPPQLEDSYSPYNLMSSSDSPTSPLVPPDSWGQGKSSSDKMANGTNINWPPEFCPGVPWKGLQNIDPETDPNVTPGSVPSGPTINTNIQDVNRYLLRDRSGGKLSEMKSTWSPGPISHSQASLSHELWKVPQGPRSSTTAPSRPPPGLTNTKPSSTWGGNSLGLAQGWSSSYTTGSTTWSTDSSTRTSSWLVLRNLTPQIDGSTLRTLCMQHGPLITFHLNLTQGNAVVRYSSKDEAAKAQKSLHMCVLGNTTILAEFAGEEEVNRFFAQGQSLGGTTSWQATPGTNQTRMGGTGSGASHPIGHSPHWNNNNGGSSGELLWGSVPQYSSLWGPPSGEEGRVMGSPTPINTLLPGDLLSGESM</sequence>
<feature type="compositionally biased region" description="Polar residues" evidence="10">
    <location>
        <begin position="113"/>
        <end position="134"/>
    </location>
</feature>
<dbReference type="GO" id="GO:0035195">
    <property type="term" value="P:miRNA-mediated post-transcriptional gene silencing"/>
    <property type="evidence" value="ECO:0007669"/>
    <property type="project" value="TreeGrafter"/>
</dbReference>
<keyword evidence="6 9" id="KW-0175">Coiled coil</keyword>
<evidence type="ECO:0000256" key="9">
    <source>
        <dbReference type="SAM" id="Coils"/>
    </source>
</evidence>
<evidence type="ECO:0000256" key="4">
    <source>
        <dbReference type="ARBA" id="ARBA00022845"/>
    </source>
</evidence>
<dbReference type="Pfam" id="PF00076">
    <property type="entry name" value="RRM_1"/>
    <property type="match status" value="1"/>
</dbReference>
<dbReference type="Pfam" id="PF16608">
    <property type="entry name" value="TNRC6-PABC_bdg"/>
    <property type="match status" value="1"/>
</dbReference>
<accession>A0A4W6DUR9</accession>
<gene>
    <name evidence="12" type="primary">TNRC6C</name>
</gene>
<proteinExistence type="inferred from homology"/>
<evidence type="ECO:0000313" key="13">
    <source>
        <dbReference type="Proteomes" id="UP000314980"/>
    </source>
</evidence>
<evidence type="ECO:0000256" key="3">
    <source>
        <dbReference type="ARBA" id="ARBA00022553"/>
    </source>
</evidence>
<reference evidence="12" key="3">
    <citation type="submission" date="2025-09" db="UniProtKB">
        <authorList>
            <consortium name="Ensembl"/>
        </authorList>
    </citation>
    <scope>IDENTIFICATION</scope>
</reference>
<evidence type="ECO:0000256" key="2">
    <source>
        <dbReference type="ARBA" id="ARBA00022481"/>
    </source>
</evidence>
<feature type="compositionally biased region" description="Basic and acidic residues" evidence="10">
    <location>
        <begin position="360"/>
        <end position="372"/>
    </location>
</feature>